<name>A0ABU1U3U4_9BACL</name>
<dbReference type="InterPro" id="IPR029058">
    <property type="entry name" value="AB_hydrolase_fold"/>
</dbReference>
<dbReference type="RefSeq" id="WP_310260555.1">
    <property type="nucleotide sequence ID" value="NZ_JAVDWA010000006.1"/>
</dbReference>
<protein>
    <submittedName>
        <fullName evidence="3">Dipeptidyl aminopeptidase/acylaminoacyl peptidase</fullName>
    </submittedName>
</protein>
<dbReference type="Proteomes" id="UP001258181">
    <property type="component" value="Unassembled WGS sequence"/>
</dbReference>
<sequence length="264" mass="30376">MKRGKIIEWQRFPSPHPTIKLYVVTYFNEGLKIKGLAAIPAGKGPFPGFLYLRGGIKSVGMVRIARIIQFASQGFVVMAPYYRGNLGGEGNEDFAGKDRTDAFAAFEVLKQFPKVDQEDIHVFGFSRGGPMALFTAIEFPEIQSIVTWGGVTDMAATYREREDLRRMMKRVIGGTPDKYPEEYEWRSPLFYCNELHIPLLAIHGMKDENVLVHHTIDIEKRLKEMGKTCETWIYPAYTHYFPPKENRRITYALCEWMKGHKKRS</sequence>
<feature type="domain" description="Peptidase S9 prolyl oligopeptidase catalytic" evidence="2">
    <location>
        <begin position="68"/>
        <end position="258"/>
    </location>
</feature>
<keyword evidence="4" id="KW-1185">Reference proteome</keyword>
<evidence type="ECO:0000259" key="2">
    <source>
        <dbReference type="Pfam" id="PF00326"/>
    </source>
</evidence>
<dbReference type="SUPFAM" id="SSF53474">
    <property type="entry name" value="alpha/beta-Hydrolases"/>
    <property type="match status" value="1"/>
</dbReference>
<keyword evidence="3" id="KW-0031">Aminopeptidase</keyword>
<evidence type="ECO:0000313" key="3">
    <source>
        <dbReference type="EMBL" id="MDR7074114.1"/>
    </source>
</evidence>
<keyword evidence="1" id="KW-0378">Hydrolase</keyword>
<evidence type="ECO:0000256" key="1">
    <source>
        <dbReference type="ARBA" id="ARBA00022801"/>
    </source>
</evidence>
<dbReference type="PANTHER" id="PTHR42776:SF27">
    <property type="entry name" value="DIPEPTIDYL PEPTIDASE FAMILY MEMBER 6"/>
    <property type="match status" value="1"/>
</dbReference>
<evidence type="ECO:0000313" key="4">
    <source>
        <dbReference type="Proteomes" id="UP001258181"/>
    </source>
</evidence>
<keyword evidence="3" id="KW-0645">Protease</keyword>
<accession>A0ABU1U3U4</accession>
<proteinExistence type="predicted"/>
<dbReference type="Pfam" id="PF00326">
    <property type="entry name" value="Peptidase_S9"/>
    <property type="match status" value="1"/>
</dbReference>
<dbReference type="Gene3D" id="3.40.50.1820">
    <property type="entry name" value="alpha/beta hydrolase"/>
    <property type="match status" value="1"/>
</dbReference>
<reference evidence="3 4" key="1">
    <citation type="submission" date="2023-07" db="EMBL/GenBank/DDBJ databases">
        <title>Sorghum-associated microbial communities from plants grown in Nebraska, USA.</title>
        <authorList>
            <person name="Schachtman D."/>
        </authorList>
    </citation>
    <scope>NUCLEOTIDE SEQUENCE [LARGE SCALE GENOMIC DNA]</scope>
    <source>
        <strain evidence="3 4">BE211</strain>
    </source>
</reference>
<comment type="caution">
    <text evidence="3">The sequence shown here is derived from an EMBL/GenBank/DDBJ whole genome shotgun (WGS) entry which is preliminary data.</text>
</comment>
<gene>
    <name evidence="3" type="ORF">J2X07_003109</name>
</gene>
<dbReference type="PANTHER" id="PTHR42776">
    <property type="entry name" value="SERINE PEPTIDASE S9 FAMILY MEMBER"/>
    <property type="match status" value="1"/>
</dbReference>
<dbReference type="GO" id="GO:0004177">
    <property type="term" value="F:aminopeptidase activity"/>
    <property type="evidence" value="ECO:0007669"/>
    <property type="project" value="UniProtKB-KW"/>
</dbReference>
<organism evidence="3 4">
    <name type="scientific">Fictibacillus barbaricus</name>
    <dbReference type="NCBI Taxonomy" id="182136"/>
    <lineage>
        <taxon>Bacteria</taxon>
        <taxon>Bacillati</taxon>
        <taxon>Bacillota</taxon>
        <taxon>Bacilli</taxon>
        <taxon>Bacillales</taxon>
        <taxon>Fictibacillaceae</taxon>
        <taxon>Fictibacillus</taxon>
    </lineage>
</organism>
<dbReference type="InterPro" id="IPR001375">
    <property type="entry name" value="Peptidase_S9_cat"/>
</dbReference>
<dbReference type="EMBL" id="JAVDWA010000006">
    <property type="protein sequence ID" value="MDR7074114.1"/>
    <property type="molecule type" value="Genomic_DNA"/>
</dbReference>